<feature type="compositionally biased region" description="Low complexity" evidence="1">
    <location>
        <begin position="153"/>
        <end position="165"/>
    </location>
</feature>
<sequence>MAKGRSEKTSQRQTKEVAPEEESIVPVSTKGITAETESHHSKDTTSERRNKSWTRSLKKATNSILYMAMPPTSADHAPMVVAQTPMSPDRLVPALHSPILQSSILTTASHASHASIASISTIATTTKDTPAASRKASSAASMTKTATSSILSAASSSSMASSSPSKPLITKDTSAGHAGPSNSPHQKQRSSSSTASSSSSSTRTKQSLKGKERAEPLPSGTTGVQSDMESYSGSMECQVTARSMSLTSPPSSPPNHTQDRGTKPIPTSALGVVNGKNLESLPSPPPSPLKVSEQSKRGNTSRSSDMRNPAPTNTTKSTNHVGRATGAVEPAEGLLPRIPPNLSRLSIELVSTDPVAEARTDSTETSTVMMRQDIVVAAIDECVQQILHQEPVNQPLTHQTTEILDAAPAPLPAEISEVVTKGSTIEIAAQPTPSDRKPRTRSMVVDASGFPTIPRRPLTIARSLSKRKARLQPVKNAPWVWHQDGIHHQRLESHQILTKDQVFEQFHLDLEQEGPNGFFLFKLVKRFKRQDPSLMAISNSLLGAEITTSPSSSSPPSSSSILDSIDAASVSQKLKRQLLLQKRKKQRKSSNDNEEEDNLEALLTMTSQNTSLQNLNSSLQEVIDAVDSLKKSQEWTTFEDQPQQPSHPHSQPQPKRQYFPDSDGEYTSRDKDAMDADALEAGRGVYATGRLDGMNLISKKKFKALQRRSSTSGTARKAGSVPAPSPATNGHEIAAQERPGYERRGSEATDTSSTSQSFKKQAVAQLHIYSRNGLKFKFDVMQDNELHFVEASKKYTFMDPLAAHRQPVLDKSGNDALTPLRSSTISYATSTRRSSSGTLTSVSDAGSVLRRNSSTRDKSSLSSTGSTSGSRRVFVTRLGRHTLLTYAEYRVLAKSASSFTLGAKLLFQRSIPSFYGSSSFIAAGYDKESSPANGHDTDSPISPTKSSSGPYSTPTPSNVGTPDNSDYFSLKKKTRKSVFASKTMAAMKSPSTPQTPPTPSTPSTPSTPQTPSTPSMSSGISTSKTQRPIVTPYNPSEYRNKSLTVSTHSSAVATDIPQSNSSSSSFSPSDPATPSAMSTSPPSAGPNTSSSSTSNPYNAMPLKRQGNQAGLKFQHLFVTIHQRLQRLELENGAPLYSSALVQWTVIECPAELRWWRDKVGIQMIGRLEGDEALSSTTGTSAWSRKLATHPCGFSSAMSMRSSYMSAISDATSSFSLPLSGVGPHRTQVSVERLGYRFLRVSGHMGTLKVTVSEQ</sequence>
<feature type="compositionally biased region" description="Low complexity" evidence="1">
    <location>
        <begin position="189"/>
        <end position="207"/>
    </location>
</feature>
<feature type="region of interest" description="Disordered" evidence="1">
    <location>
        <begin position="928"/>
        <end position="968"/>
    </location>
</feature>
<proteinExistence type="predicted"/>
<feature type="compositionally biased region" description="Low complexity" evidence="1">
    <location>
        <begin position="641"/>
        <end position="654"/>
    </location>
</feature>
<evidence type="ECO:0000313" key="2">
    <source>
        <dbReference type="EMBL" id="KAG0249448.1"/>
    </source>
</evidence>
<evidence type="ECO:0000313" key="3">
    <source>
        <dbReference type="Proteomes" id="UP000726737"/>
    </source>
</evidence>
<accession>A0A9P6PNM8</accession>
<feature type="compositionally biased region" description="Polar residues" evidence="1">
    <location>
        <begin position="219"/>
        <end position="247"/>
    </location>
</feature>
<dbReference type="OrthoDB" id="2433047at2759"/>
<feature type="region of interest" description="Disordered" evidence="1">
    <location>
        <begin position="983"/>
        <end position="1103"/>
    </location>
</feature>
<feature type="compositionally biased region" description="Low complexity" evidence="1">
    <location>
        <begin position="827"/>
        <end position="843"/>
    </location>
</feature>
<feature type="compositionally biased region" description="Low complexity" evidence="1">
    <location>
        <begin position="860"/>
        <end position="869"/>
    </location>
</feature>
<dbReference type="EMBL" id="JAAAJA010000820">
    <property type="protein sequence ID" value="KAG0249448.1"/>
    <property type="molecule type" value="Genomic_DNA"/>
</dbReference>
<feature type="region of interest" description="Disordered" evidence="1">
    <location>
        <begin position="703"/>
        <end position="757"/>
    </location>
</feature>
<feature type="region of interest" description="Disordered" evidence="1">
    <location>
        <begin position="1"/>
        <end position="56"/>
    </location>
</feature>
<feature type="compositionally biased region" description="Low complexity" evidence="1">
    <location>
        <begin position="942"/>
        <end position="957"/>
    </location>
</feature>
<protein>
    <submittedName>
        <fullName evidence="2">Uncharacterized protein</fullName>
    </submittedName>
</protein>
<feature type="compositionally biased region" description="Basic and acidic residues" evidence="1">
    <location>
        <begin position="1"/>
        <end position="18"/>
    </location>
</feature>
<feature type="compositionally biased region" description="Polar residues" evidence="1">
    <location>
        <begin position="748"/>
        <end position="757"/>
    </location>
</feature>
<keyword evidence="3" id="KW-1185">Reference proteome</keyword>
<feature type="compositionally biased region" description="Pro residues" evidence="1">
    <location>
        <begin position="993"/>
        <end position="1002"/>
    </location>
</feature>
<feature type="region of interest" description="Disordered" evidence="1">
    <location>
        <begin position="633"/>
        <end position="673"/>
    </location>
</feature>
<organism evidence="2 3">
    <name type="scientific">Mortierella polycephala</name>
    <dbReference type="NCBI Taxonomy" id="41804"/>
    <lineage>
        <taxon>Eukaryota</taxon>
        <taxon>Fungi</taxon>
        <taxon>Fungi incertae sedis</taxon>
        <taxon>Mucoromycota</taxon>
        <taxon>Mortierellomycotina</taxon>
        <taxon>Mortierellomycetes</taxon>
        <taxon>Mortierellales</taxon>
        <taxon>Mortierellaceae</taxon>
        <taxon>Mortierella</taxon>
    </lineage>
</organism>
<name>A0A9P6PNM8_9FUNG</name>
<feature type="compositionally biased region" description="Basic and acidic residues" evidence="1">
    <location>
        <begin position="36"/>
        <end position="50"/>
    </location>
</feature>
<reference evidence="2" key="1">
    <citation type="journal article" date="2020" name="Fungal Divers.">
        <title>Resolving the Mortierellaceae phylogeny through synthesis of multi-gene phylogenetics and phylogenomics.</title>
        <authorList>
            <person name="Vandepol N."/>
            <person name="Liber J."/>
            <person name="Desiro A."/>
            <person name="Na H."/>
            <person name="Kennedy M."/>
            <person name="Barry K."/>
            <person name="Grigoriev I.V."/>
            <person name="Miller A.N."/>
            <person name="O'Donnell K."/>
            <person name="Stajich J.E."/>
            <person name="Bonito G."/>
        </authorList>
    </citation>
    <scope>NUCLEOTIDE SEQUENCE</scope>
    <source>
        <strain evidence="2">KOD948</strain>
    </source>
</reference>
<feature type="compositionally biased region" description="Low complexity" evidence="1">
    <location>
        <begin position="1003"/>
        <end position="1025"/>
    </location>
</feature>
<feature type="compositionally biased region" description="Polar residues" evidence="1">
    <location>
        <begin position="958"/>
        <end position="967"/>
    </location>
</feature>
<evidence type="ECO:0000256" key="1">
    <source>
        <dbReference type="SAM" id="MobiDB-lite"/>
    </source>
</evidence>
<feature type="compositionally biased region" description="Low complexity" evidence="1">
    <location>
        <begin position="1057"/>
        <end position="1098"/>
    </location>
</feature>
<feature type="non-terminal residue" evidence="2">
    <location>
        <position position="1254"/>
    </location>
</feature>
<feature type="region of interest" description="Disordered" evidence="1">
    <location>
        <begin position="153"/>
        <end position="323"/>
    </location>
</feature>
<comment type="caution">
    <text evidence="2">The sequence shown here is derived from an EMBL/GenBank/DDBJ whole genome shotgun (WGS) entry which is preliminary data.</text>
</comment>
<feature type="compositionally biased region" description="Polar residues" evidence="1">
    <location>
        <begin position="310"/>
        <end position="320"/>
    </location>
</feature>
<feature type="compositionally biased region" description="Polar residues" evidence="1">
    <location>
        <begin position="1041"/>
        <end position="1052"/>
    </location>
</feature>
<feature type="region of interest" description="Disordered" evidence="1">
    <location>
        <begin position="827"/>
        <end position="869"/>
    </location>
</feature>
<gene>
    <name evidence="2" type="ORF">BG011_009311</name>
</gene>
<dbReference type="AlphaFoldDB" id="A0A9P6PNM8"/>
<dbReference type="Proteomes" id="UP000726737">
    <property type="component" value="Unassembled WGS sequence"/>
</dbReference>